<feature type="domain" description="DUF3806" evidence="2">
    <location>
        <begin position="76"/>
        <end position="161"/>
    </location>
</feature>
<reference evidence="3 4" key="1">
    <citation type="journal article" date="2009" name="PLoS ONE">
        <title>The complete genome of Teredinibacter turnerae T7901: an intracellular endosymbiont of marine wood-boring bivalves (shipworms).</title>
        <authorList>
            <person name="Yang J.C."/>
            <person name="Madupu R."/>
            <person name="Durkin A.S."/>
            <person name="Ekborg N.A."/>
            <person name="Pedamallu C.S."/>
            <person name="Hostetler J.B."/>
            <person name="Radune D."/>
            <person name="Toms B.S."/>
            <person name="Henrissat B."/>
            <person name="Coutinho P.M."/>
            <person name="Schwarz S."/>
            <person name="Field L."/>
            <person name="Trindade-Silva A.E."/>
            <person name="Soares C.A.G."/>
            <person name="Elshahawi S."/>
            <person name="Hanora A."/>
            <person name="Schmidt E.W."/>
            <person name="Haygood M.G."/>
            <person name="Posfai J."/>
            <person name="Benner J."/>
            <person name="Madinger C."/>
            <person name="Nove J."/>
            <person name="Anton B."/>
            <person name="Chaudhary K."/>
            <person name="Foster J."/>
            <person name="Holman A."/>
            <person name="Kumar S."/>
            <person name="Lessard P.A."/>
            <person name="Luyten Y.A."/>
            <person name="Slatko B."/>
            <person name="Wood N."/>
            <person name="Wu B."/>
            <person name="Teplitski M."/>
            <person name="Mougous J.D."/>
            <person name="Ward N."/>
            <person name="Eisen J.A."/>
            <person name="Badger J.H."/>
            <person name="Distel D.L."/>
        </authorList>
    </citation>
    <scope>NUCLEOTIDE SEQUENCE [LARGE SCALE GENOMIC DNA]</scope>
    <source>
        <strain evidence="4">ATCC 39867 / T7901</strain>
    </source>
</reference>
<sequence length="180" mass="20393">MKKTLLFISLFVGAASPVFALNDEDIASKVLAQHQDGPEIRPLNWLNEKFLERQRNSVNDIVGTHFGQKIQGNKRDLALLQRIINEDIIKNNETQDLQALGAVLGDVFVHENDKFQWVVYEDELGPTQAVCIKETSHCLFPITMLSRRMEVGLKPNVNKVYESALNDLAEFLPKTPYSVD</sequence>
<gene>
    <name evidence="3" type="ordered locus">TERTU_1917</name>
</gene>
<dbReference type="InterPro" id="IPR024266">
    <property type="entry name" value="DUF3806"/>
</dbReference>
<dbReference type="EMBL" id="CP001614">
    <property type="protein sequence ID" value="ACR14231.1"/>
    <property type="molecule type" value="Genomic_DNA"/>
</dbReference>
<dbReference type="OrthoDB" id="8781168at2"/>
<dbReference type="Proteomes" id="UP000009080">
    <property type="component" value="Chromosome"/>
</dbReference>
<name>C5BI23_TERTT</name>
<evidence type="ECO:0000256" key="1">
    <source>
        <dbReference type="SAM" id="SignalP"/>
    </source>
</evidence>
<dbReference type="KEGG" id="ttu:TERTU_1917"/>
<feature type="signal peptide" evidence="1">
    <location>
        <begin position="1"/>
        <end position="20"/>
    </location>
</feature>
<accession>C5BI23</accession>
<protein>
    <recommendedName>
        <fullName evidence="2">DUF3806 domain-containing protein</fullName>
    </recommendedName>
</protein>
<organism evidence="3 4">
    <name type="scientific">Teredinibacter turnerae (strain ATCC 39867 / T7901)</name>
    <dbReference type="NCBI Taxonomy" id="377629"/>
    <lineage>
        <taxon>Bacteria</taxon>
        <taxon>Pseudomonadati</taxon>
        <taxon>Pseudomonadota</taxon>
        <taxon>Gammaproteobacteria</taxon>
        <taxon>Cellvibrionales</taxon>
        <taxon>Cellvibrionaceae</taxon>
        <taxon>Teredinibacter</taxon>
    </lineage>
</organism>
<dbReference type="Gene3D" id="1.20.120.1090">
    <property type="match status" value="1"/>
</dbReference>
<dbReference type="eggNOG" id="ENOG5032VVF">
    <property type="taxonomic scope" value="Bacteria"/>
</dbReference>
<evidence type="ECO:0000313" key="3">
    <source>
        <dbReference type="EMBL" id="ACR14231.1"/>
    </source>
</evidence>
<dbReference type="HOGENOM" id="CLU_118017_0_0_6"/>
<dbReference type="RefSeq" id="WP_015820347.1">
    <property type="nucleotide sequence ID" value="NC_012997.1"/>
</dbReference>
<evidence type="ECO:0000313" key="4">
    <source>
        <dbReference type="Proteomes" id="UP000009080"/>
    </source>
</evidence>
<keyword evidence="1" id="KW-0732">Signal</keyword>
<feature type="chain" id="PRO_5002948729" description="DUF3806 domain-containing protein" evidence="1">
    <location>
        <begin position="21"/>
        <end position="180"/>
    </location>
</feature>
<evidence type="ECO:0000259" key="2">
    <source>
        <dbReference type="Pfam" id="PF12713"/>
    </source>
</evidence>
<proteinExistence type="predicted"/>
<dbReference type="AlphaFoldDB" id="C5BI23"/>
<keyword evidence="4" id="KW-1185">Reference proteome</keyword>
<dbReference type="Pfam" id="PF12713">
    <property type="entry name" value="DUF3806"/>
    <property type="match status" value="1"/>
</dbReference>